<evidence type="ECO:0000259" key="2">
    <source>
        <dbReference type="Pfam" id="PF19843"/>
    </source>
</evidence>
<dbReference type="EMBL" id="CZKA01000032">
    <property type="protein sequence ID" value="CUR57032.1"/>
    <property type="molecule type" value="Genomic_DNA"/>
</dbReference>
<gene>
    <name evidence="3" type="ORF">NOCA2380004</name>
</gene>
<dbReference type="InterPro" id="IPR046281">
    <property type="entry name" value="DUF6318"/>
</dbReference>
<feature type="region of interest" description="Disordered" evidence="1">
    <location>
        <begin position="31"/>
        <end position="57"/>
    </location>
</feature>
<accession>A0A2P2C881</accession>
<feature type="compositionally biased region" description="Low complexity" evidence="1">
    <location>
        <begin position="38"/>
        <end position="49"/>
    </location>
</feature>
<sequence>MCVRRFGPTLAALVAPVLLLSLAACTEDPIAPEPVTPSSPAESASPSTEASKDPLAVETPQEFLRRWVEALNRMTATGETSAFLELGHGCRSCARSADLMGGIYRRGGWVRTDGWTLVKVIKVDQTRGPAVRIEFLISSASSTFKKSRRAETQTLEGGRVRYELTLRSLAAGWRATGLSQVAQ</sequence>
<evidence type="ECO:0000256" key="1">
    <source>
        <dbReference type="SAM" id="MobiDB-lite"/>
    </source>
</evidence>
<feature type="domain" description="DUF6318" evidence="2">
    <location>
        <begin position="34"/>
        <end position="151"/>
    </location>
</feature>
<dbReference type="AlphaFoldDB" id="A0A2P2C881"/>
<reference evidence="3" key="1">
    <citation type="submission" date="2015-08" db="EMBL/GenBank/DDBJ databases">
        <authorList>
            <person name="Babu N.S."/>
            <person name="Beckwith C.J."/>
            <person name="Beseler K.G."/>
            <person name="Brison A."/>
            <person name="Carone J.V."/>
            <person name="Caskin T.P."/>
            <person name="Diamond M."/>
            <person name="Durham M.E."/>
            <person name="Foxe J.M."/>
            <person name="Go M."/>
            <person name="Henderson B.A."/>
            <person name="Jones I.B."/>
            <person name="McGettigan J.A."/>
            <person name="Micheletti S.J."/>
            <person name="Nasrallah M.E."/>
            <person name="Ortiz D."/>
            <person name="Piller C.R."/>
            <person name="Privatt S.R."/>
            <person name="Schneider S.L."/>
            <person name="Sharp S."/>
            <person name="Smith T.C."/>
            <person name="Stanton J.D."/>
            <person name="Ullery H.E."/>
            <person name="Wilson R.J."/>
            <person name="Serrano M.G."/>
            <person name="Buck G."/>
            <person name="Lee V."/>
            <person name="Wang Y."/>
            <person name="Carvalho R."/>
            <person name="Voegtly L."/>
            <person name="Shi R."/>
            <person name="Duckworth R."/>
            <person name="Johnson A."/>
            <person name="Loviza R."/>
            <person name="Walstead R."/>
            <person name="Shah Z."/>
            <person name="Kiflezghi M."/>
            <person name="Wade K."/>
            <person name="Ball S.L."/>
            <person name="Bradley K.W."/>
            <person name="Asai D.J."/>
            <person name="Bowman C.A."/>
            <person name="Russell D.A."/>
            <person name="Pope W.H."/>
            <person name="Jacobs-Sera D."/>
            <person name="Hendrix R.W."/>
            <person name="Hatfull G.F."/>
        </authorList>
    </citation>
    <scope>NUCLEOTIDE SEQUENCE</scope>
</reference>
<dbReference type="Pfam" id="PF19843">
    <property type="entry name" value="DUF6318"/>
    <property type="match status" value="1"/>
</dbReference>
<organism evidence="3">
    <name type="scientific">metagenome</name>
    <dbReference type="NCBI Taxonomy" id="256318"/>
    <lineage>
        <taxon>unclassified sequences</taxon>
        <taxon>metagenomes</taxon>
    </lineage>
</organism>
<name>A0A2P2C881_9ZZZZ</name>
<evidence type="ECO:0000313" key="3">
    <source>
        <dbReference type="EMBL" id="CUR57032.1"/>
    </source>
</evidence>
<protein>
    <recommendedName>
        <fullName evidence="2">DUF6318 domain-containing protein</fullName>
    </recommendedName>
</protein>
<proteinExistence type="predicted"/>
<dbReference type="PROSITE" id="PS51257">
    <property type="entry name" value="PROKAR_LIPOPROTEIN"/>
    <property type="match status" value="1"/>
</dbReference>